<dbReference type="AlphaFoldDB" id="A0A815N2K4"/>
<feature type="non-terminal residue" evidence="1">
    <location>
        <position position="88"/>
    </location>
</feature>
<accession>A0A815N2K4</accession>
<sequence>MDIDGEVEVEADLPISSSSTISSATTNKNGSKIPIPVRVILPTSFQFFINPEDIDRLLEMRRTSYKKENERKLSKLGLPILVDNNGCL</sequence>
<evidence type="ECO:0000313" key="1">
    <source>
        <dbReference type="EMBL" id="CAF1431537.1"/>
    </source>
</evidence>
<evidence type="ECO:0000313" key="2">
    <source>
        <dbReference type="Proteomes" id="UP000663845"/>
    </source>
</evidence>
<proteinExistence type="predicted"/>
<protein>
    <submittedName>
        <fullName evidence="1">Uncharacterized protein</fullName>
    </submittedName>
</protein>
<reference evidence="1" key="1">
    <citation type="submission" date="2021-02" db="EMBL/GenBank/DDBJ databases">
        <authorList>
            <person name="Nowell W R."/>
        </authorList>
    </citation>
    <scope>NUCLEOTIDE SEQUENCE</scope>
</reference>
<dbReference type="EMBL" id="CAJNOG010001311">
    <property type="protein sequence ID" value="CAF1431537.1"/>
    <property type="molecule type" value="Genomic_DNA"/>
</dbReference>
<dbReference type="Proteomes" id="UP000663845">
    <property type="component" value="Unassembled WGS sequence"/>
</dbReference>
<comment type="caution">
    <text evidence="1">The sequence shown here is derived from an EMBL/GenBank/DDBJ whole genome shotgun (WGS) entry which is preliminary data.</text>
</comment>
<organism evidence="1 2">
    <name type="scientific">Adineta steineri</name>
    <dbReference type="NCBI Taxonomy" id="433720"/>
    <lineage>
        <taxon>Eukaryota</taxon>
        <taxon>Metazoa</taxon>
        <taxon>Spiralia</taxon>
        <taxon>Gnathifera</taxon>
        <taxon>Rotifera</taxon>
        <taxon>Eurotatoria</taxon>
        <taxon>Bdelloidea</taxon>
        <taxon>Adinetida</taxon>
        <taxon>Adinetidae</taxon>
        <taxon>Adineta</taxon>
    </lineage>
</organism>
<gene>
    <name evidence="1" type="ORF">JYZ213_LOCUS39599</name>
</gene>
<name>A0A815N2K4_9BILA</name>